<dbReference type="Proteomes" id="UP000799118">
    <property type="component" value="Unassembled WGS sequence"/>
</dbReference>
<dbReference type="Gene3D" id="3.30.40.10">
    <property type="entry name" value="Zinc/RING finger domain, C3HC4 (zinc finger)"/>
    <property type="match status" value="1"/>
</dbReference>
<evidence type="ECO:0000313" key="3">
    <source>
        <dbReference type="EMBL" id="KAE9407526.1"/>
    </source>
</evidence>
<keyword evidence="4" id="KW-1185">Reference proteome</keyword>
<keyword evidence="2" id="KW-1133">Transmembrane helix</keyword>
<protein>
    <submittedName>
        <fullName evidence="3">Uncharacterized protein</fullName>
    </submittedName>
</protein>
<feature type="region of interest" description="Disordered" evidence="1">
    <location>
        <begin position="145"/>
        <end position="180"/>
    </location>
</feature>
<name>A0A6A4IA54_9AGAR</name>
<proteinExistence type="predicted"/>
<dbReference type="AlphaFoldDB" id="A0A6A4IA54"/>
<dbReference type="InterPro" id="IPR013083">
    <property type="entry name" value="Znf_RING/FYVE/PHD"/>
</dbReference>
<dbReference type="OrthoDB" id="6270329at2759"/>
<dbReference type="SUPFAM" id="SSF57850">
    <property type="entry name" value="RING/U-box"/>
    <property type="match status" value="1"/>
</dbReference>
<gene>
    <name evidence="3" type="ORF">BT96DRAFT_105331</name>
</gene>
<dbReference type="EMBL" id="ML769395">
    <property type="protein sequence ID" value="KAE9407526.1"/>
    <property type="molecule type" value="Genomic_DNA"/>
</dbReference>
<keyword evidence="2" id="KW-0472">Membrane</keyword>
<accession>A0A6A4IA54</accession>
<sequence length="227" mass="25003">MKSLHKRRSLHWPSLSKICTQTDSTSTTRMVTPWKRNLFSISVRNPSHLHHPQNQQMARISQTTCLQRNLEQTKVALTIRLVNESILWHLAVEPSQTRCCGRIFCQDHLQNWLNTTSDHCPSCGSYCSTDTVIFPPSASPNMPYAAAPSSLRNASQADPDSFSASSDSSDDSDSAEGRTSDHNHLLSAFSLIKNTASSTMDPELAGGVLGKVLSIVALTLVFYVLNS</sequence>
<reference evidence="3" key="1">
    <citation type="journal article" date="2019" name="Environ. Microbiol.">
        <title>Fungal ecological strategies reflected in gene transcription - a case study of two litter decomposers.</title>
        <authorList>
            <person name="Barbi F."/>
            <person name="Kohler A."/>
            <person name="Barry K."/>
            <person name="Baskaran P."/>
            <person name="Daum C."/>
            <person name="Fauchery L."/>
            <person name="Ihrmark K."/>
            <person name="Kuo A."/>
            <person name="LaButti K."/>
            <person name="Lipzen A."/>
            <person name="Morin E."/>
            <person name="Grigoriev I.V."/>
            <person name="Henrissat B."/>
            <person name="Lindahl B."/>
            <person name="Martin F."/>
        </authorList>
    </citation>
    <scope>NUCLEOTIDE SEQUENCE</scope>
    <source>
        <strain evidence="3">JB14</strain>
    </source>
</reference>
<evidence type="ECO:0000256" key="1">
    <source>
        <dbReference type="SAM" id="MobiDB-lite"/>
    </source>
</evidence>
<evidence type="ECO:0000256" key="2">
    <source>
        <dbReference type="SAM" id="Phobius"/>
    </source>
</evidence>
<feature type="compositionally biased region" description="Low complexity" evidence="1">
    <location>
        <begin position="154"/>
        <end position="167"/>
    </location>
</feature>
<organism evidence="3 4">
    <name type="scientific">Gymnopus androsaceus JB14</name>
    <dbReference type="NCBI Taxonomy" id="1447944"/>
    <lineage>
        <taxon>Eukaryota</taxon>
        <taxon>Fungi</taxon>
        <taxon>Dikarya</taxon>
        <taxon>Basidiomycota</taxon>
        <taxon>Agaricomycotina</taxon>
        <taxon>Agaricomycetes</taxon>
        <taxon>Agaricomycetidae</taxon>
        <taxon>Agaricales</taxon>
        <taxon>Marasmiineae</taxon>
        <taxon>Omphalotaceae</taxon>
        <taxon>Gymnopus</taxon>
    </lineage>
</organism>
<feature type="transmembrane region" description="Helical" evidence="2">
    <location>
        <begin position="204"/>
        <end position="225"/>
    </location>
</feature>
<evidence type="ECO:0000313" key="4">
    <source>
        <dbReference type="Proteomes" id="UP000799118"/>
    </source>
</evidence>
<keyword evidence="2" id="KW-0812">Transmembrane</keyword>